<comment type="caution">
    <text evidence="2">The sequence shown here is derived from an EMBL/GenBank/DDBJ whole genome shotgun (WGS) entry which is preliminary data.</text>
</comment>
<dbReference type="OrthoDB" id="3110699at2759"/>
<accession>V2WKX8</accession>
<evidence type="ECO:0000256" key="1">
    <source>
        <dbReference type="SAM" id="MobiDB-lite"/>
    </source>
</evidence>
<dbReference type="HOGENOM" id="CLU_057164_0_0_1"/>
<sequence length="316" mass="35116">MTIDLTELKKTLSNVCKFLPEKAFLGVMVDNFCHEAFNSLAGLSNNDMLAVSKNHKLIELCITVFKEVTYSSVQNVIDDQVCKSVSDNVLYLEQLADGMHKPDKSASTEPSVHPIEAKSLSKADVKDFLTDIEKSGEEEPAPCTCSCEKGKEKMPAKTEKRVKDPKDSMEPHKAEHEACHPDQSSCSNSVPPASADTDMAMADMAKNIDHMETELHSFWAMDKGSLFCTMEELQQELLLLPFRSMEAKSTLTLMSLYNAATAALASHLFSAHKAMQDYKNTLVTHNEISRILCDCHITLLSPQAYDTKDIDMPMVQ</sequence>
<evidence type="ECO:0000313" key="3">
    <source>
        <dbReference type="Proteomes" id="UP000017559"/>
    </source>
</evidence>
<keyword evidence="3" id="KW-1185">Reference proteome</keyword>
<dbReference type="AlphaFoldDB" id="V2WKX8"/>
<evidence type="ECO:0000313" key="2">
    <source>
        <dbReference type="EMBL" id="ESK81171.1"/>
    </source>
</evidence>
<dbReference type="Proteomes" id="UP000017559">
    <property type="component" value="Unassembled WGS sequence"/>
</dbReference>
<gene>
    <name evidence="2" type="ORF">Moror_14869</name>
</gene>
<feature type="compositionally biased region" description="Polar residues" evidence="1">
    <location>
        <begin position="182"/>
        <end position="191"/>
    </location>
</feature>
<name>V2WKX8_MONRO</name>
<feature type="compositionally biased region" description="Basic and acidic residues" evidence="1">
    <location>
        <begin position="155"/>
        <end position="180"/>
    </location>
</feature>
<dbReference type="EMBL" id="AWSO01002649">
    <property type="protein sequence ID" value="ESK81171.1"/>
    <property type="molecule type" value="Genomic_DNA"/>
</dbReference>
<feature type="region of interest" description="Disordered" evidence="1">
    <location>
        <begin position="155"/>
        <end position="192"/>
    </location>
</feature>
<organism evidence="2 3">
    <name type="scientific">Moniliophthora roreri (strain MCA 2997)</name>
    <name type="common">Cocoa frosty pod rot fungus</name>
    <name type="synonym">Crinipellis roreri</name>
    <dbReference type="NCBI Taxonomy" id="1381753"/>
    <lineage>
        <taxon>Eukaryota</taxon>
        <taxon>Fungi</taxon>
        <taxon>Dikarya</taxon>
        <taxon>Basidiomycota</taxon>
        <taxon>Agaricomycotina</taxon>
        <taxon>Agaricomycetes</taxon>
        <taxon>Agaricomycetidae</taxon>
        <taxon>Agaricales</taxon>
        <taxon>Marasmiineae</taxon>
        <taxon>Marasmiaceae</taxon>
        <taxon>Moniliophthora</taxon>
    </lineage>
</organism>
<reference evidence="2 3" key="1">
    <citation type="journal article" date="2014" name="BMC Genomics">
        <title>Genome and secretome analysis of the hemibiotrophic fungal pathogen, Moniliophthora roreri, which causes frosty pod rot disease of cacao: mechanisms of the biotrophic and necrotrophic phases.</title>
        <authorList>
            <person name="Meinhardt L.W."/>
            <person name="Costa G.G.L."/>
            <person name="Thomazella D.P.T."/>
            <person name="Teixeira P.J.P.L."/>
            <person name="Carazzolle M.F."/>
            <person name="Schuster S.C."/>
            <person name="Carlson J.E."/>
            <person name="Guiltinan M.J."/>
            <person name="Mieczkowski P."/>
            <person name="Farmer A."/>
            <person name="Ramaraj T."/>
            <person name="Crozier J."/>
            <person name="Davis R.E."/>
            <person name="Shao J."/>
            <person name="Melnick R.L."/>
            <person name="Pereira G.A.G."/>
            <person name="Bailey B.A."/>
        </authorList>
    </citation>
    <scope>NUCLEOTIDE SEQUENCE [LARGE SCALE GENOMIC DNA]</scope>
    <source>
        <strain evidence="2 3">MCA 2997</strain>
    </source>
</reference>
<dbReference type="KEGG" id="mrr:Moror_14869"/>
<protein>
    <submittedName>
        <fullName evidence="2">Uncharacterized protein</fullName>
    </submittedName>
</protein>
<proteinExistence type="predicted"/>